<sequence length="415" mass="47231">MKIRPEKIQDLLYLARKHSGRGLKSVESTYKTIEVKTAIKLYASEDPPTMCMVREFKEKCERTRRRSLKKDAERDASERGLHLKLSYPCPTANIEEREKILGWKVGATMRIKEEESRTEEVSQQKWQGKLIETRWDDADVNGCFSWLHRWKSAPTHTVAGVYELYQQLLPTKIYQQYKTKTGNNTDVKCHMCGKAVESVPRVLSGCGALVQSKYKTRLDAALKVLFFDLLSDMGLLDSAPSWCSPETPKPEYKIDIASTFWDVPVYAEKTKLSMEDSPVEYLQRKYDLDYQTARKHLGRFGLISHAHTIRTKDLSGGQKSRVAFADLALSNPDVIVLDEPTNNLDIESIDALADAINEFTGGVILVSHDARLILETACQLWVVENQEITEVDGDFDDYRQEILEKLGEEVVAKSA</sequence>
<keyword evidence="1" id="KW-0677">Repeat</keyword>
<dbReference type="EMBL" id="LSMT01000089">
    <property type="protein sequence ID" value="PFX28099.1"/>
    <property type="molecule type" value="Genomic_DNA"/>
</dbReference>
<dbReference type="SUPFAM" id="SSF52540">
    <property type="entry name" value="P-loop containing nucleoside triphosphate hydrolases"/>
    <property type="match status" value="1"/>
</dbReference>
<evidence type="ECO:0000313" key="4">
    <source>
        <dbReference type="Proteomes" id="UP000225706"/>
    </source>
</evidence>
<dbReference type="InterPro" id="IPR027417">
    <property type="entry name" value="P-loop_NTPase"/>
</dbReference>
<dbReference type="Gene3D" id="3.40.50.300">
    <property type="entry name" value="P-loop containing nucleotide triphosphate hydrolases"/>
    <property type="match status" value="1"/>
</dbReference>
<organism evidence="3 4">
    <name type="scientific">Stylophora pistillata</name>
    <name type="common">Smooth cauliflower coral</name>
    <dbReference type="NCBI Taxonomy" id="50429"/>
    <lineage>
        <taxon>Eukaryota</taxon>
        <taxon>Metazoa</taxon>
        <taxon>Cnidaria</taxon>
        <taxon>Anthozoa</taxon>
        <taxon>Hexacorallia</taxon>
        <taxon>Scleractinia</taxon>
        <taxon>Astrocoeniina</taxon>
        <taxon>Pocilloporidae</taxon>
        <taxon>Stylophora</taxon>
    </lineage>
</organism>
<dbReference type="PANTHER" id="PTHR19211">
    <property type="entry name" value="ATP-BINDING TRANSPORT PROTEIN-RELATED"/>
    <property type="match status" value="1"/>
</dbReference>
<dbReference type="InterPro" id="IPR017871">
    <property type="entry name" value="ABC_transporter-like_CS"/>
</dbReference>
<evidence type="ECO:0000256" key="1">
    <source>
        <dbReference type="ARBA" id="ARBA00022737"/>
    </source>
</evidence>
<comment type="caution">
    <text evidence="3">The sequence shown here is derived from an EMBL/GenBank/DDBJ whole genome shotgun (WGS) entry which is preliminary data.</text>
</comment>
<reference evidence="4" key="1">
    <citation type="journal article" date="2017" name="bioRxiv">
        <title>Comparative analysis of the genomes of Stylophora pistillata and Acropora digitifera provides evidence for extensive differences between species of corals.</title>
        <authorList>
            <person name="Voolstra C.R."/>
            <person name="Li Y."/>
            <person name="Liew Y.J."/>
            <person name="Baumgarten S."/>
            <person name="Zoccola D."/>
            <person name="Flot J.-F."/>
            <person name="Tambutte S."/>
            <person name="Allemand D."/>
            <person name="Aranda M."/>
        </authorList>
    </citation>
    <scope>NUCLEOTIDE SEQUENCE [LARGE SCALE GENOMIC DNA]</scope>
</reference>
<protein>
    <submittedName>
        <fullName evidence="3">ATP-binding cassette sub-family F member 1</fullName>
    </submittedName>
</protein>
<evidence type="ECO:0000313" key="3">
    <source>
        <dbReference type="EMBL" id="PFX28099.1"/>
    </source>
</evidence>
<feature type="domain" description="ABC transporter" evidence="2">
    <location>
        <begin position="194"/>
        <end position="410"/>
    </location>
</feature>
<dbReference type="PROSITE" id="PS00211">
    <property type="entry name" value="ABC_TRANSPORTER_1"/>
    <property type="match status" value="1"/>
</dbReference>
<dbReference type="Pfam" id="PF00005">
    <property type="entry name" value="ABC_tran"/>
    <property type="match status" value="1"/>
</dbReference>
<dbReference type="InterPro" id="IPR003439">
    <property type="entry name" value="ABC_transporter-like_ATP-bd"/>
</dbReference>
<dbReference type="PANTHER" id="PTHR19211:SF14">
    <property type="entry name" value="ATP-BINDING CASSETTE SUB-FAMILY F MEMBER 1"/>
    <property type="match status" value="1"/>
</dbReference>
<dbReference type="GO" id="GO:0016887">
    <property type="term" value="F:ATP hydrolysis activity"/>
    <property type="evidence" value="ECO:0007669"/>
    <property type="project" value="InterPro"/>
</dbReference>
<keyword evidence="4" id="KW-1185">Reference proteome</keyword>
<dbReference type="InterPro" id="IPR050611">
    <property type="entry name" value="ABCF"/>
</dbReference>
<dbReference type="STRING" id="50429.A0A2B4SG72"/>
<accession>A0A2B4SG72</accession>
<evidence type="ECO:0000259" key="2">
    <source>
        <dbReference type="PROSITE" id="PS50893"/>
    </source>
</evidence>
<gene>
    <name evidence="3" type="primary">ABCF1</name>
    <name evidence="3" type="ORF">AWC38_SpisGene7183</name>
</gene>
<dbReference type="GO" id="GO:0005524">
    <property type="term" value="F:ATP binding"/>
    <property type="evidence" value="ECO:0007669"/>
    <property type="project" value="UniProtKB-KW"/>
</dbReference>
<dbReference type="Proteomes" id="UP000225706">
    <property type="component" value="Unassembled WGS sequence"/>
</dbReference>
<keyword evidence="3" id="KW-0067">ATP-binding</keyword>
<dbReference type="FunFam" id="3.40.50.300:FF:001197">
    <property type="entry name" value="Putative ATP-binding cassette family ATPase"/>
    <property type="match status" value="1"/>
</dbReference>
<name>A0A2B4SG72_STYPI</name>
<dbReference type="PROSITE" id="PS50893">
    <property type="entry name" value="ABC_TRANSPORTER_2"/>
    <property type="match status" value="1"/>
</dbReference>
<proteinExistence type="predicted"/>
<dbReference type="AlphaFoldDB" id="A0A2B4SG72"/>
<keyword evidence="3" id="KW-0547">Nucleotide-binding</keyword>
<dbReference type="OrthoDB" id="10255247at2759"/>